<evidence type="ECO:0000313" key="1">
    <source>
        <dbReference type="EMBL" id="KAI9464404.1"/>
    </source>
</evidence>
<protein>
    <submittedName>
        <fullName evidence="1">Uncharacterized protein</fullName>
    </submittedName>
</protein>
<reference evidence="1" key="1">
    <citation type="submission" date="2021-03" db="EMBL/GenBank/DDBJ databases">
        <title>Evolutionary priming and transition to the ectomycorrhizal habit in an iconic lineage of mushroom-forming fungi: is preadaptation a requirement?</title>
        <authorList>
            <consortium name="DOE Joint Genome Institute"/>
            <person name="Looney B.P."/>
            <person name="Miyauchi S."/>
            <person name="Morin E."/>
            <person name="Drula E."/>
            <person name="Courty P.E."/>
            <person name="Chicoki N."/>
            <person name="Fauchery L."/>
            <person name="Kohler A."/>
            <person name="Kuo A."/>
            <person name="LaButti K."/>
            <person name="Pangilinan J."/>
            <person name="Lipzen A."/>
            <person name="Riley R."/>
            <person name="Andreopoulos W."/>
            <person name="He G."/>
            <person name="Johnson J."/>
            <person name="Barry K.W."/>
            <person name="Grigoriev I.V."/>
            <person name="Nagy L."/>
            <person name="Hibbett D."/>
            <person name="Henrissat B."/>
            <person name="Matheny P.B."/>
            <person name="Labbe J."/>
            <person name="Martin A.F."/>
        </authorList>
    </citation>
    <scope>NUCLEOTIDE SEQUENCE</scope>
    <source>
        <strain evidence="1">BPL698</strain>
    </source>
</reference>
<dbReference type="EMBL" id="JAGFNK010000149">
    <property type="protein sequence ID" value="KAI9464404.1"/>
    <property type="molecule type" value="Genomic_DNA"/>
</dbReference>
<keyword evidence="2" id="KW-1185">Reference proteome</keyword>
<proteinExistence type="predicted"/>
<evidence type="ECO:0000313" key="2">
    <source>
        <dbReference type="Proteomes" id="UP001207468"/>
    </source>
</evidence>
<sequence length="362" mass="39981">MIGGTNKEQVGPIACSRPYRKSRLGPTRYLVTCNPPLNRSPGSLEGTKVGNQCTQGTASETTPLPSPVAESWPCPHGPLARYILLLDDEQVCSGLLLSAHVNLSDLEHQLVLSAFQTLLDTSTSPSTLESSIVETMPSRACPHIFIRIPKSIVYELGTDGAWQGVQTANNAHANSQPAFFFLPTFASFVRSFLKGTGCRKTICISSRSQIHDPPRSPSSEVSLQWLRFLCKLTSSVASLWLTFASLVSGRRLLSPLHPCRTQKEVCRYSTGKPWMGYHGGRSRLFGWEFVVGTSFSQRSLTLSFPVEVKTNRRTAYPQTSPGTPTLSHHYHKKHRWFRGVATRAIQELLTSTHTGRGRRDAS</sequence>
<dbReference type="Proteomes" id="UP001207468">
    <property type="component" value="Unassembled WGS sequence"/>
</dbReference>
<gene>
    <name evidence="1" type="ORF">F5148DRAFT_176937</name>
</gene>
<accession>A0ACC0U5U1</accession>
<name>A0ACC0U5U1_9AGAM</name>
<organism evidence="1 2">
    <name type="scientific">Russula earlei</name>
    <dbReference type="NCBI Taxonomy" id="71964"/>
    <lineage>
        <taxon>Eukaryota</taxon>
        <taxon>Fungi</taxon>
        <taxon>Dikarya</taxon>
        <taxon>Basidiomycota</taxon>
        <taxon>Agaricomycotina</taxon>
        <taxon>Agaricomycetes</taxon>
        <taxon>Russulales</taxon>
        <taxon>Russulaceae</taxon>
        <taxon>Russula</taxon>
    </lineage>
</organism>
<comment type="caution">
    <text evidence="1">The sequence shown here is derived from an EMBL/GenBank/DDBJ whole genome shotgun (WGS) entry which is preliminary data.</text>
</comment>